<evidence type="ECO:0000313" key="1">
    <source>
        <dbReference type="EMBL" id="KAH9682289.1"/>
    </source>
</evidence>
<evidence type="ECO:0000313" key="2">
    <source>
        <dbReference type="Proteomes" id="UP000829398"/>
    </source>
</evidence>
<gene>
    <name evidence="1" type="ORF">KPL71_027301</name>
</gene>
<dbReference type="EMBL" id="CM039178">
    <property type="protein sequence ID" value="KAH9682289.1"/>
    <property type="molecule type" value="Genomic_DNA"/>
</dbReference>
<comment type="caution">
    <text evidence="1">The sequence shown here is derived from an EMBL/GenBank/DDBJ whole genome shotgun (WGS) entry which is preliminary data.</text>
</comment>
<dbReference type="Proteomes" id="UP000829398">
    <property type="component" value="Chromosome 9"/>
</dbReference>
<organism evidence="1 2">
    <name type="scientific">Citrus sinensis</name>
    <name type="common">Sweet orange</name>
    <name type="synonym">Citrus aurantium var. sinensis</name>
    <dbReference type="NCBI Taxonomy" id="2711"/>
    <lineage>
        <taxon>Eukaryota</taxon>
        <taxon>Viridiplantae</taxon>
        <taxon>Streptophyta</taxon>
        <taxon>Embryophyta</taxon>
        <taxon>Tracheophyta</taxon>
        <taxon>Spermatophyta</taxon>
        <taxon>Magnoliopsida</taxon>
        <taxon>eudicotyledons</taxon>
        <taxon>Gunneridae</taxon>
        <taxon>Pentapetalae</taxon>
        <taxon>rosids</taxon>
        <taxon>malvids</taxon>
        <taxon>Sapindales</taxon>
        <taxon>Rutaceae</taxon>
        <taxon>Aurantioideae</taxon>
        <taxon>Citrus</taxon>
    </lineage>
</organism>
<reference evidence="2" key="1">
    <citation type="journal article" date="2023" name="Hortic. Res.">
        <title>A chromosome-level phased genome enabling allele-level studies in sweet orange: a case study on citrus Huanglongbing tolerance.</title>
        <authorList>
            <person name="Wu B."/>
            <person name="Yu Q."/>
            <person name="Deng Z."/>
            <person name="Duan Y."/>
            <person name="Luo F."/>
            <person name="Gmitter F. Jr."/>
        </authorList>
    </citation>
    <scope>NUCLEOTIDE SEQUENCE [LARGE SCALE GENOMIC DNA]</scope>
    <source>
        <strain evidence="2">cv. Valencia</strain>
    </source>
</reference>
<accession>A0ACB8I5I8</accession>
<sequence length="494" mass="54651">MNPDLYRDAAKGEIEPFNEIAKDELVSIATHEKNTVLHVNIASQQEGERVSTEFVEGILEMCPSLLLQVNDKGDTPLHVAAKCRHPAVVEVLIKFAKKQSRELESGVDWIRWMLLVENEEKNTALHEAVQSAAKGSVEMVAEILENCPSADHRGPDGLTTLHAAVICNAEGHSNITSMMLKSEDDKIVALYKEDDRGMTALHLAASQGYERVVRRIIRHCPESYSIVDNRGWNARHFAMVSLRGGVLKSLLENPYVISLIHGRDKNGNTPLHVLAAACRDSSYFIVPDSDMYEAVNKQNTSVEHIVRYGYPELEKEIEELSKDVGTEGQYSRGLLFVRPRDPDDVLKMEDRSDYRKVRESHLVVAALIATVAFAAAFTIPGGYKSDNGTAILRGNTAFQAFIISDTIAMVLSRSAVFIHFVLSFEVGGKAEIDLLVTAFISTMTSMGAMVIAFVTGTYAMLATSFGLAIITCFIGLTFFLLALCVMRRAFYIIE</sequence>
<name>A0ACB8I5I8_CITSI</name>
<protein>
    <submittedName>
        <fullName evidence="1">ANK REP REGION domain-containing protein</fullName>
    </submittedName>
</protein>
<proteinExistence type="predicted"/>
<keyword evidence="2" id="KW-1185">Reference proteome</keyword>